<organism evidence="1 2">
    <name type="scientific">Fibrivirga algicola</name>
    <dbReference type="NCBI Taxonomy" id="2950420"/>
    <lineage>
        <taxon>Bacteria</taxon>
        <taxon>Pseudomonadati</taxon>
        <taxon>Bacteroidota</taxon>
        <taxon>Cytophagia</taxon>
        <taxon>Cytophagales</taxon>
        <taxon>Spirosomataceae</taxon>
        <taxon>Fibrivirga</taxon>
    </lineage>
</organism>
<evidence type="ECO:0000313" key="1">
    <source>
        <dbReference type="EMBL" id="NID13653.1"/>
    </source>
</evidence>
<name>A0ABX0QSX2_9BACT</name>
<keyword evidence="2" id="KW-1185">Reference proteome</keyword>
<reference evidence="2" key="1">
    <citation type="submission" date="2019-09" db="EMBL/GenBank/DDBJ databases">
        <authorList>
            <person name="Jung D.-H."/>
        </authorList>
    </citation>
    <scope>NUCLEOTIDE SEQUENCE [LARGE SCALE GENOMIC DNA]</scope>
    <source>
        <strain evidence="2">JA-25</strain>
    </source>
</reference>
<accession>A0ABX0QSX2</accession>
<comment type="caution">
    <text evidence="1">The sequence shown here is derived from an EMBL/GenBank/DDBJ whole genome shotgun (WGS) entry which is preliminary data.</text>
</comment>
<gene>
    <name evidence="1" type="ORF">F7231_26025</name>
</gene>
<evidence type="ECO:0000313" key="2">
    <source>
        <dbReference type="Proteomes" id="UP000606008"/>
    </source>
</evidence>
<dbReference type="EMBL" id="WAEL01000013">
    <property type="protein sequence ID" value="NID13653.1"/>
    <property type="molecule type" value="Genomic_DNA"/>
</dbReference>
<evidence type="ECO:0008006" key="3">
    <source>
        <dbReference type="Google" id="ProtNLM"/>
    </source>
</evidence>
<reference evidence="2" key="2">
    <citation type="submission" date="2023-07" db="EMBL/GenBank/DDBJ databases">
        <authorList>
            <person name="Jung D.-H."/>
        </authorList>
    </citation>
    <scope>NUCLEOTIDE SEQUENCE [LARGE SCALE GENOMIC DNA]</scope>
    <source>
        <strain evidence="2">JA-25</strain>
    </source>
</reference>
<dbReference type="RefSeq" id="WP_166694173.1">
    <property type="nucleotide sequence ID" value="NZ_WAEL01000013.1"/>
</dbReference>
<proteinExistence type="predicted"/>
<protein>
    <recommendedName>
        <fullName evidence="3">DUF1292 domain-containing protein</fullName>
    </recommendedName>
</protein>
<dbReference type="Proteomes" id="UP000606008">
    <property type="component" value="Unassembled WGS sequence"/>
</dbReference>
<sequence length="85" mass="9480">MEAEDKQSGNKILDGRGNDDVHFVFVQQESVSVYEVKDSLGEVVSIVIAEGIDEPDRFQARPVSEQDAMKVLALDEYYGGDEWEG</sequence>